<dbReference type="Gene3D" id="2.60.40.2630">
    <property type="match status" value="1"/>
</dbReference>
<gene>
    <name evidence="1" type="ORF">NXX45_17115</name>
</gene>
<dbReference type="RefSeq" id="WP_008660404.1">
    <property type="nucleotide sequence ID" value="NZ_CABKOU010000002.1"/>
</dbReference>
<dbReference type="InterPro" id="IPR025049">
    <property type="entry name" value="Mfa-like_1"/>
</dbReference>
<dbReference type="CDD" id="cd13121">
    <property type="entry name" value="BF2867_like_C"/>
    <property type="match status" value="1"/>
</dbReference>
<name>A0AAQ2NB90_BACFG</name>
<protein>
    <submittedName>
        <fullName evidence="1">Fimbrillin family protein</fullName>
    </submittedName>
</protein>
<dbReference type="Proteomes" id="UP001060330">
    <property type="component" value="Chromosome"/>
</dbReference>
<evidence type="ECO:0000313" key="1">
    <source>
        <dbReference type="EMBL" id="UVR55436.1"/>
    </source>
</evidence>
<organism evidence="1 2">
    <name type="scientific">Bacteroides fragilis</name>
    <dbReference type="NCBI Taxonomy" id="817"/>
    <lineage>
        <taxon>Bacteria</taxon>
        <taxon>Pseudomonadati</taxon>
        <taxon>Bacteroidota</taxon>
        <taxon>Bacteroidia</taxon>
        <taxon>Bacteroidales</taxon>
        <taxon>Bacteroidaceae</taxon>
        <taxon>Bacteroides</taxon>
    </lineage>
</organism>
<evidence type="ECO:0000313" key="2">
    <source>
        <dbReference type="Proteomes" id="UP001060330"/>
    </source>
</evidence>
<reference evidence="1" key="1">
    <citation type="submission" date="2022-08" db="EMBL/GenBank/DDBJ databases">
        <title>Genome Sequencing of Bacteroides fragilis Group Isolates with Nanopore Technology.</title>
        <authorList>
            <person name="Tisza M.J."/>
            <person name="Smith D."/>
            <person name="Dekker J.P."/>
        </authorList>
    </citation>
    <scope>NUCLEOTIDE SEQUENCE</scope>
    <source>
        <strain evidence="1">BFG-70</strain>
    </source>
</reference>
<sequence>MKTDRLYQTVLGCLLLTAGCSDNALTPSLPEGTPLTVSAAICASGEGRESETRAAVAAGTRAVAADNGYDRSTFAAGDKIRIIRSRNGSSSTPVDYTLNSASSGNSTGEWKPSVTGTGTELLVESGATYQASYPIEYSGIRADQRKAGGEDYRLSNLLETPEKVAIGRDGTLSFTGESAFVHKGVKLTLKFSGKHTLSKDFTSMTVTGKGLYSGGASKDETVYLYHPGGTGDAKYTWHGIIAPLTSQQSIQVSVTDANGVVYDITLTCARAANSHYTYTLTLKNNVLVPTGQEIKEWQSGESQTGTLVDVTP</sequence>
<dbReference type="PROSITE" id="PS51257">
    <property type="entry name" value="PROKAR_LIPOPROTEIN"/>
    <property type="match status" value="1"/>
</dbReference>
<dbReference type="EMBL" id="CP103216">
    <property type="protein sequence ID" value="UVR55436.1"/>
    <property type="molecule type" value="Genomic_DNA"/>
</dbReference>
<dbReference type="Pfam" id="PF13149">
    <property type="entry name" value="Mfa_like_1"/>
    <property type="match status" value="1"/>
</dbReference>
<accession>A0AAQ2NB90</accession>
<dbReference type="AlphaFoldDB" id="A0AAQ2NB90"/>
<proteinExistence type="predicted"/>